<feature type="region of interest" description="Disordered" evidence="1">
    <location>
        <begin position="1"/>
        <end position="50"/>
    </location>
</feature>
<feature type="compositionally biased region" description="Acidic residues" evidence="1">
    <location>
        <begin position="1143"/>
        <end position="1155"/>
    </location>
</feature>
<feature type="compositionally biased region" description="Basic and acidic residues" evidence="1">
    <location>
        <begin position="602"/>
        <end position="637"/>
    </location>
</feature>
<feature type="region of interest" description="Disordered" evidence="1">
    <location>
        <begin position="238"/>
        <end position="299"/>
    </location>
</feature>
<feature type="compositionally biased region" description="Polar residues" evidence="1">
    <location>
        <begin position="1027"/>
        <end position="1038"/>
    </location>
</feature>
<feature type="region of interest" description="Disordered" evidence="1">
    <location>
        <begin position="858"/>
        <end position="877"/>
    </location>
</feature>
<feature type="compositionally biased region" description="Low complexity" evidence="1">
    <location>
        <begin position="440"/>
        <end position="452"/>
    </location>
</feature>
<feature type="compositionally biased region" description="Basic and acidic residues" evidence="1">
    <location>
        <begin position="868"/>
        <end position="877"/>
    </location>
</feature>
<accession>A0AAD5PMG5</accession>
<feature type="compositionally biased region" description="Polar residues" evidence="1">
    <location>
        <begin position="901"/>
        <end position="918"/>
    </location>
</feature>
<reference evidence="2 3" key="1">
    <citation type="submission" date="2022-05" db="EMBL/GenBank/DDBJ databases">
        <title>A multi-omics perspective on studying reproductive biology in Daphnia sinensis.</title>
        <authorList>
            <person name="Jia J."/>
        </authorList>
    </citation>
    <scope>NUCLEOTIDE SEQUENCE [LARGE SCALE GENOMIC DNA]</scope>
    <source>
        <strain evidence="2 3">WSL</strain>
    </source>
</reference>
<feature type="region of interest" description="Disordered" evidence="1">
    <location>
        <begin position="1021"/>
        <end position="1054"/>
    </location>
</feature>
<feature type="region of interest" description="Disordered" evidence="1">
    <location>
        <begin position="901"/>
        <end position="929"/>
    </location>
</feature>
<feature type="compositionally biased region" description="Low complexity" evidence="1">
    <location>
        <begin position="1207"/>
        <end position="1216"/>
    </location>
</feature>
<feature type="compositionally biased region" description="Polar residues" evidence="1">
    <location>
        <begin position="242"/>
        <end position="265"/>
    </location>
</feature>
<evidence type="ECO:0000313" key="3">
    <source>
        <dbReference type="Proteomes" id="UP000820818"/>
    </source>
</evidence>
<evidence type="ECO:0000256" key="1">
    <source>
        <dbReference type="SAM" id="MobiDB-lite"/>
    </source>
</evidence>
<name>A0AAD5PMG5_9CRUS</name>
<proteinExistence type="predicted"/>
<organism evidence="2 3">
    <name type="scientific">Daphnia sinensis</name>
    <dbReference type="NCBI Taxonomy" id="1820382"/>
    <lineage>
        <taxon>Eukaryota</taxon>
        <taxon>Metazoa</taxon>
        <taxon>Ecdysozoa</taxon>
        <taxon>Arthropoda</taxon>
        <taxon>Crustacea</taxon>
        <taxon>Branchiopoda</taxon>
        <taxon>Diplostraca</taxon>
        <taxon>Cladocera</taxon>
        <taxon>Anomopoda</taxon>
        <taxon>Daphniidae</taxon>
        <taxon>Daphnia</taxon>
        <taxon>Daphnia similis group</taxon>
    </lineage>
</organism>
<feature type="compositionally biased region" description="Polar residues" evidence="1">
    <location>
        <begin position="1275"/>
        <end position="1284"/>
    </location>
</feature>
<evidence type="ECO:0000313" key="2">
    <source>
        <dbReference type="EMBL" id="KAI9553036.1"/>
    </source>
</evidence>
<feature type="region of interest" description="Disordered" evidence="1">
    <location>
        <begin position="602"/>
        <end position="837"/>
    </location>
</feature>
<dbReference type="Proteomes" id="UP000820818">
    <property type="component" value="Linkage Group LG9"/>
</dbReference>
<protein>
    <submittedName>
        <fullName evidence="2">Uncharacterized protein</fullName>
    </submittedName>
</protein>
<feature type="compositionally biased region" description="Low complexity" evidence="1">
    <location>
        <begin position="138"/>
        <end position="156"/>
    </location>
</feature>
<dbReference type="EMBL" id="WJBH02000009">
    <property type="protein sequence ID" value="KAI9553036.1"/>
    <property type="molecule type" value="Genomic_DNA"/>
</dbReference>
<feature type="compositionally biased region" description="Basic residues" evidence="1">
    <location>
        <begin position="1"/>
        <end position="14"/>
    </location>
</feature>
<feature type="region of interest" description="Disordered" evidence="1">
    <location>
        <begin position="1192"/>
        <end position="1284"/>
    </location>
</feature>
<sequence>MGNKTRTRRTKWRRLSLGDASGPEEEDDETQQHEQQQQQEAEELRKDVVLHSDEKEDSVCVEHDKKSKFAVVVTTTVNNNNNCTTTSSLSGHEEDDTKSAMMVSNHNNQRGPAWKLPASQPVKNTSGGYYNVNNGYQSSSGRPAGSSNAAANSNGFRRGGGGTPRYNSFNGNYNNYGRANSWNNASSNGYANGDHHHHGPGLSKMHGIEKKIFNDEEYTKISTPRQEVLFKKGSIGAKKKLSTTTSAPPASVDSGSEQDSLNGNAASPILAAQGDSPDSFQYSGNDSGSTGDASSTAGESAAPCDAAMAAAAASGAALQAGYADGTPLVCFPMYDFYGGYGGMYPGSMLVQTYPGGPIVAAVPVPMPVQAIDWYGGAAGARGASNGDAATNGGEVGYYYALGYPAGSEVGGSSQLPETSSGSTRRNSLESYQASSQEVMTSSETGSSSETSSPCQSTGPSSQGPASPQGELVSPAIDPKAQTGGGAATAAAAAAVVMDMTMMSNHQQQLDNNLHHRKMAVAGFVYPYAAYGLAPPALYASGGGSSEQLCDPTKQQLYFYYPDVYYPNAYEQYDEEQGGEEEFEALEEAMDVNADVVATVEEEKVTESVELDKPDEKGEQLEGSESNKRALEPKETREVAPPPKAVANGSAGTGRRKKRRKKRNKTPMADALEHTESLKLGRPIQPLVRVTDDGAAEDEEEDETATAEEETLVTAAKEEDDAKQEEMSLPAASSISLVANDPATPTADSPSHDLLLVEEAVHPPHSSRVEPPTPLLSSPSHSLDSGQQPQSTPDFATSNAPSDGLPDITSNTDALFPPIDAGQQEPSDRGHCLSFEADPAETLESPAFCSTPSFPLFSTTSTSEVVVQPEEKQESKDTTDAAVLFAVQLLSQLLPASSDSVRIQSTSTSRTDSFEQDSLTEGVGEKVEEPVIDRDSLDGEEQPQDASLCDDFVYLHMDDDDDKNEAPDVYFEDDEPQGMVLCDAAPPSLTLCLEQPQLWRTVILEESEPNSKEMSPLLCSDSGIGAGTPSQSPTPNAVETPNEEEAPTGGGPITKAVSRWLESAPIEQQLIASSKSILFVDNEEDSEDDDIYYHHQEVEELEEEASNNKTVPKNGVATLRTAPSSDGPALRRVDSDSALASSDSSDDLLPPEEDGAELLTQTCDPAKYSVYYQLGVSVDQDDSGVELVTVGGDPIKSTALDDAPRQCSRSNSSSSLLKSRKNKKNTSAQLDDGKKKKKKRGNSWRRILLLHRAAHNKSKGGDDAASLSSDDRRLKSGSQSCCALQ</sequence>
<feature type="compositionally biased region" description="Polar residues" evidence="1">
    <location>
        <begin position="410"/>
        <end position="439"/>
    </location>
</feature>
<feature type="compositionally biased region" description="Basic residues" evidence="1">
    <location>
        <begin position="1234"/>
        <end position="1257"/>
    </location>
</feature>
<feature type="compositionally biased region" description="Basic residues" evidence="1">
    <location>
        <begin position="653"/>
        <end position="664"/>
    </location>
</feature>
<feature type="compositionally biased region" description="Polar residues" evidence="1">
    <location>
        <begin position="453"/>
        <end position="465"/>
    </location>
</feature>
<feature type="compositionally biased region" description="Low complexity" evidence="1">
    <location>
        <begin position="283"/>
        <end position="299"/>
    </location>
</feature>
<feature type="region of interest" description="Disordered" evidence="1">
    <location>
        <begin position="133"/>
        <end position="164"/>
    </location>
</feature>
<feature type="compositionally biased region" description="Acidic residues" evidence="1">
    <location>
        <begin position="693"/>
        <end position="710"/>
    </location>
</feature>
<comment type="caution">
    <text evidence="2">The sequence shown here is derived from an EMBL/GenBank/DDBJ whole genome shotgun (WGS) entry which is preliminary data.</text>
</comment>
<feature type="region of interest" description="Disordered" evidence="1">
    <location>
        <begin position="1098"/>
        <end position="1155"/>
    </location>
</feature>
<gene>
    <name evidence="2" type="ORF">GHT06_020925</name>
</gene>
<feature type="region of interest" description="Disordered" evidence="1">
    <location>
        <begin position="409"/>
        <end position="484"/>
    </location>
</feature>
<feature type="compositionally biased region" description="Polar residues" evidence="1">
    <location>
        <begin position="783"/>
        <end position="800"/>
    </location>
</feature>
<keyword evidence="3" id="KW-1185">Reference proteome</keyword>